<evidence type="ECO:0000256" key="1">
    <source>
        <dbReference type="SAM" id="MobiDB-lite"/>
    </source>
</evidence>
<proteinExistence type="predicted"/>
<organism evidence="2 3">
    <name type="scientific">Solanum commersonii</name>
    <name type="common">Commerson's wild potato</name>
    <name type="synonym">Commerson's nightshade</name>
    <dbReference type="NCBI Taxonomy" id="4109"/>
    <lineage>
        <taxon>Eukaryota</taxon>
        <taxon>Viridiplantae</taxon>
        <taxon>Streptophyta</taxon>
        <taxon>Embryophyta</taxon>
        <taxon>Tracheophyta</taxon>
        <taxon>Spermatophyta</taxon>
        <taxon>Magnoliopsida</taxon>
        <taxon>eudicotyledons</taxon>
        <taxon>Gunneridae</taxon>
        <taxon>Pentapetalae</taxon>
        <taxon>asterids</taxon>
        <taxon>lamiids</taxon>
        <taxon>Solanales</taxon>
        <taxon>Solanaceae</taxon>
        <taxon>Solanoideae</taxon>
        <taxon>Solaneae</taxon>
        <taxon>Solanum</taxon>
    </lineage>
</organism>
<evidence type="ECO:0000313" key="3">
    <source>
        <dbReference type="Proteomes" id="UP000824120"/>
    </source>
</evidence>
<dbReference type="Proteomes" id="UP000824120">
    <property type="component" value="Chromosome 4"/>
</dbReference>
<evidence type="ECO:0000313" key="2">
    <source>
        <dbReference type="EMBL" id="KAG5612706.1"/>
    </source>
</evidence>
<name>A0A9J5ZKP6_SOLCO</name>
<feature type="region of interest" description="Disordered" evidence="1">
    <location>
        <begin position="42"/>
        <end position="70"/>
    </location>
</feature>
<dbReference type="EMBL" id="JACXVP010000004">
    <property type="protein sequence ID" value="KAG5612706.1"/>
    <property type="molecule type" value="Genomic_DNA"/>
</dbReference>
<dbReference type="OrthoDB" id="1311383at2759"/>
<keyword evidence="3" id="KW-1185">Reference proteome</keyword>
<dbReference type="AlphaFoldDB" id="A0A9J5ZKP6"/>
<sequence>MEDEMRWEYYMAQSEIDKFSVEEIPEKYEALLWRYDTEKAKSDYVSDKNDPLKSKGRFTPSQQDDLVLVE</sequence>
<comment type="caution">
    <text evidence="2">The sequence shown here is derived from an EMBL/GenBank/DDBJ whole genome shotgun (WGS) entry which is preliminary data.</text>
</comment>
<reference evidence="2 3" key="1">
    <citation type="submission" date="2020-09" db="EMBL/GenBank/DDBJ databases">
        <title>De no assembly of potato wild relative species, Solanum commersonii.</title>
        <authorList>
            <person name="Cho K."/>
        </authorList>
    </citation>
    <scope>NUCLEOTIDE SEQUENCE [LARGE SCALE GENOMIC DNA]</scope>
    <source>
        <strain evidence="2">LZ3.2</strain>
        <tissue evidence="2">Leaf</tissue>
    </source>
</reference>
<protein>
    <submittedName>
        <fullName evidence="2">Uncharacterized protein</fullName>
    </submittedName>
</protein>
<accession>A0A9J5ZKP6</accession>
<gene>
    <name evidence="2" type="ORF">H5410_023987</name>
</gene>
<feature type="compositionally biased region" description="Basic and acidic residues" evidence="1">
    <location>
        <begin position="42"/>
        <end position="53"/>
    </location>
</feature>